<name>A0A2T3Z1L7_TRIA4</name>
<keyword evidence="2" id="KW-1185">Reference proteome</keyword>
<evidence type="ECO:0000313" key="2">
    <source>
        <dbReference type="Proteomes" id="UP000240493"/>
    </source>
</evidence>
<evidence type="ECO:0000313" key="1">
    <source>
        <dbReference type="EMBL" id="PTB38696.1"/>
    </source>
</evidence>
<reference evidence="1 2" key="1">
    <citation type="submission" date="2016-07" db="EMBL/GenBank/DDBJ databases">
        <title>Multiple horizontal gene transfer events from other fungi enriched the ability of initially mycotrophic Trichoderma (Ascomycota) to feed on dead plant biomass.</title>
        <authorList>
            <consortium name="DOE Joint Genome Institute"/>
            <person name="Aerts A."/>
            <person name="Atanasova L."/>
            <person name="Chenthamara K."/>
            <person name="Zhang J."/>
            <person name="Grujic M."/>
            <person name="Henrissat B."/>
            <person name="Kuo A."/>
            <person name="Salamov A."/>
            <person name="Lipzen A."/>
            <person name="Labutti K."/>
            <person name="Barry K."/>
            <person name="Miao Y."/>
            <person name="Rahimi M.J."/>
            <person name="Shen Q."/>
            <person name="Grigoriev I.V."/>
            <person name="Kubicek C.P."/>
            <person name="Druzhinina I.S."/>
        </authorList>
    </citation>
    <scope>NUCLEOTIDE SEQUENCE [LARGE SCALE GENOMIC DNA]</scope>
    <source>
        <strain evidence="1 2">CBS 433.97</strain>
    </source>
</reference>
<gene>
    <name evidence="1" type="ORF">M441DRAFT_145426</name>
</gene>
<protein>
    <submittedName>
        <fullName evidence="1">Uncharacterized protein</fullName>
    </submittedName>
</protein>
<feature type="non-terminal residue" evidence="1">
    <location>
        <position position="1"/>
    </location>
</feature>
<organism evidence="1 2">
    <name type="scientific">Trichoderma asperellum (strain ATCC 204424 / CBS 433.97 / NBRC 101777)</name>
    <dbReference type="NCBI Taxonomy" id="1042311"/>
    <lineage>
        <taxon>Eukaryota</taxon>
        <taxon>Fungi</taxon>
        <taxon>Dikarya</taxon>
        <taxon>Ascomycota</taxon>
        <taxon>Pezizomycotina</taxon>
        <taxon>Sordariomycetes</taxon>
        <taxon>Hypocreomycetidae</taxon>
        <taxon>Hypocreales</taxon>
        <taxon>Hypocreaceae</taxon>
        <taxon>Trichoderma</taxon>
    </lineage>
</organism>
<dbReference type="Proteomes" id="UP000240493">
    <property type="component" value="Unassembled WGS sequence"/>
</dbReference>
<dbReference type="AlphaFoldDB" id="A0A2T3Z1L7"/>
<sequence>TLLSIPECQVNHAKAKSKPRLPSLVSAGPVGSCFAKTKLSLFRNSPAIAPARCREVLS</sequence>
<dbReference type="EMBL" id="KZ679265">
    <property type="protein sequence ID" value="PTB38696.1"/>
    <property type="molecule type" value="Genomic_DNA"/>
</dbReference>
<proteinExistence type="predicted"/>
<accession>A0A2T3Z1L7</accession>